<dbReference type="EMBL" id="BAABJO010000054">
    <property type="protein sequence ID" value="GAA5141637.1"/>
    <property type="molecule type" value="Genomic_DNA"/>
</dbReference>
<proteinExistence type="predicted"/>
<keyword evidence="2" id="KW-1185">Reference proteome</keyword>
<name>A0ABP9P740_9PSEU</name>
<protein>
    <submittedName>
        <fullName evidence="1">Uncharacterized protein</fullName>
    </submittedName>
</protein>
<organism evidence="1 2">
    <name type="scientific">Pseudonocardia adelaidensis</name>
    <dbReference type="NCBI Taxonomy" id="648754"/>
    <lineage>
        <taxon>Bacteria</taxon>
        <taxon>Bacillati</taxon>
        <taxon>Actinomycetota</taxon>
        <taxon>Actinomycetes</taxon>
        <taxon>Pseudonocardiales</taxon>
        <taxon>Pseudonocardiaceae</taxon>
        <taxon>Pseudonocardia</taxon>
    </lineage>
</organism>
<sequence>MWLTPCSSSSSSVRSASRFETLPKAAAPKIARDDSCPVAPKGARSITPADYAAVL</sequence>
<accession>A0ABP9P740</accession>
<comment type="caution">
    <text evidence="1">The sequence shown here is derived from an EMBL/GenBank/DDBJ whole genome shotgun (WGS) entry which is preliminary data.</text>
</comment>
<gene>
    <name evidence="1" type="ORF">GCM10023320_80920</name>
</gene>
<evidence type="ECO:0000313" key="2">
    <source>
        <dbReference type="Proteomes" id="UP001500804"/>
    </source>
</evidence>
<evidence type="ECO:0000313" key="1">
    <source>
        <dbReference type="EMBL" id="GAA5141637.1"/>
    </source>
</evidence>
<dbReference type="Proteomes" id="UP001500804">
    <property type="component" value="Unassembled WGS sequence"/>
</dbReference>
<reference evidence="2" key="1">
    <citation type="journal article" date="2019" name="Int. J. Syst. Evol. Microbiol.">
        <title>The Global Catalogue of Microorganisms (GCM) 10K type strain sequencing project: providing services to taxonomists for standard genome sequencing and annotation.</title>
        <authorList>
            <consortium name="The Broad Institute Genomics Platform"/>
            <consortium name="The Broad Institute Genome Sequencing Center for Infectious Disease"/>
            <person name="Wu L."/>
            <person name="Ma J."/>
        </authorList>
    </citation>
    <scope>NUCLEOTIDE SEQUENCE [LARGE SCALE GENOMIC DNA]</scope>
    <source>
        <strain evidence="2">JCM 18302</strain>
    </source>
</reference>